<sequence length="300" mass="34286">MIKLTGFADEAANEIEGQIRAIKTLGWSHLELRAINGQNITDIPEADFENVAEQLETHQIKVNALGSTICNWGKSILEPMDRDWEEIERAIPRMKALGTKHIRIMSYAVLRDRDARDQMVEERVDRLRRVVDRFAEEGLEALHENCANYGGMGWPFTMELLEKVPGLKLIFDTANPATTLDRTKPAPHPPQSSWEFYQQVRQHIAHVHIKDGRFLRDNPESVFEDADYVWPGEGDGEVVKIVGDLHQTGYEGFLSIEPHLSVVFHDESLSASDQARFDSFIEYGKRMERILEQIKAPQIP</sequence>
<dbReference type="Gene3D" id="3.20.20.150">
    <property type="entry name" value="Divalent-metal-dependent TIM barrel enzymes"/>
    <property type="match status" value="1"/>
</dbReference>
<dbReference type="EMBL" id="BMXI01000006">
    <property type="protein sequence ID" value="GHC50888.1"/>
    <property type="molecule type" value="Genomic_DNA"/>
</dbReference>
<dbReference type="AlphaFoldDB" id="A0A918TJL1"/>
<accession>A0A918TJL1</accession>
<dbReference type="PANTHER" id="PTHR12110">
    <property type="entry name" value="HYDROXYPYRUVATE ISOMERASE"/>
    <property type="match status" value="1"/>
</dbReference>
<proteinExistence type="predicted"/>
<name>A0A918TJL1_9BACT</name>
<evidence type="ECO:0000313" key="3">
    <source>
        <dbReference type="Proteomes" id="UP000644507"/>
    </source>
</evidence>
<dbReference type="InterPro" id="IPR050312">
    <property type="entry name" value="IolE/XylAMocC-like"/>
</dbReference>
<dbReference type="SUPFAM" id="SSF51658">
    <property type="entry name" value="Xylose isomerase-like"/>
    <property type="match status" value="1"/>
</dbReference>
<evidence type="ECO:0000259" key="1">
    <source>
        <dbReference type="Pfam" id="PF01261"/>
    </source>
</evidence>
<reference evidence="2" key="2">
    <citation type="submission" date="2020-09" db="EMBL/GenBank/DDBJ databases">
        <authorList>
            <person name="Sun Q."/>
            <person name="Kim S."/>
        </authorList>
    </citation>
    <scope>NUCLEOTIDE SEQUENCE</scope>
    <source>
        <strain evidence="2">KCTC 12988</strain>
    </source>
</reference>
<evidence type="ECO:0000313" key="2">
    <source>
        <dbReference type="EMBL" id="GHC50888.1"/>
    </source>
</evidence>
<gene>
    <name evidence="2" type="ORF">GCM10007100_16310</name>
</gene>
<dbReference type="RefSeq" id="WP_229809445.1">
    <property type="nucleotide sequence ID" value="NZ_BMXI01000006.1"/>
</dbReference>
<dbReference type="InterPro" id="IPR013022">
    <property type="entry name" value="Xyl_isomerase-like_TIM-brl"/>
</dbReference>
<keyword evidence="3" id="KW-1185">Reference proteome</keyword>
<organism evidence="2 3">
    <name type="scientific">Roseibacillus persicicus</name>
    <dbReference type="NCBI Taxonomy" id="454148"/>
    <lineage>
        <taxon>Bacteria</taxon>
        <taxon>Pseudomonadati</taxon>
        <taxon>Verrucomicrobiota</taxon>
        <taxon>Verrucomicrobiia</taxon>
        <taxon>Verrucomicrobiales</taxon>
        <taxon>Verrucomicrobiaceae</taxon>
        <taxon>Roseibacillus</taxon>
    </lineage>
</organism>
<protein>
    <recommendedName>
        <fullName evidence="1">Xylose isomerase-like TIM barrel domain-containing protein</fullName>
    </recommendedName>
</protein>
<dbReference type="Pfam" id="PF01261">
    <property type="entry name" value="AP_endonuc_2"/>
    <property type="match status" value="1"/>
</dbReference>
<comment type="caution">
    <text evidence="2">The sequence shown here is derived from an EMBL/GenBank/DDBJ whole genome shotgun (WGS) entry which is preliminary data.</text>
</comment>
<feature type="domain" description="Xylose isomerase-like TIM barrel" evidence="1">
    <location>
        <begin position="19"/>
        <end position="259"/>
    </location>
</feature>
<reference evidence="2" key="1">
    <citation type="journal article" date="2014" name="Int. J. Syst. Evol. Microbiol.">
        <title>Complete genome sequence of Corynebacterium casei LMG S-19264T (=DSM 44701T), isolated from a smear-ripened cheese.</title>
        <authorList>
            <consortium name="US DOE Joint Genome Institute (JGI-PGF)"/>
            <person name="Walter F."/>
            <person name="Albersmeier A."/>
            <person name="Kalinowski J."/>
            <person name="Ruckert C."/>
        </authorList>
    </citation>
    <scope>NUCLEOTIDE SEQUENCE</scope>
    <source>
        <strain evidence="2">KCTC 12988</strain>
    </source>
</reference>
<dbReference type="Proteomes" id="UP000644507">
    <property type="component" value="Unassembled WGS sequence"/>
</dbReference>
<dbReference type="InterPro" id="IPR036237">
    <property type="entry name" value="Xyl_isomerase-like_sf"/>
</dbReference>